<dbReference type="PROSITE" id="PS51257">
    <property type="entry name" value="PROKAR_LIPOPROTEIN"/>
    <property type="match status" value="1"/>
</dbReference>
<evidence type="ECO:0008006" key="3">
    <source>
        <dbReference type="Google" id="ProtNLM"/>
    </source>
</evidence>
<sequence>MRNFILLSLVLTVTSGCAVLDRMKSGDAASAPASGRATAESVPVAIAPAPVLGAGRTAAALDTTSEAQKQAALAAPAASGERQLGKVSVSLGSPAEPGIWLRSALVSAPGKGRVVTASGQSVAVDLLPGQGAAQLSLPAFVALGLSLTALPEVTVFAN</sequence>
<comment type="caution">
    <text evidence="1">The sequence shown here is derived from an EMBL/GenBank/DDBJ whole genome shotgun (WGS) entry which is preliminary data.</text>
</comment>
<evidence type="ECO:0000313" key="2">
    <source>
        <dbReference type="Proteomes" id="UP000481421"/>
    </source>
</evidence>
<proteinExistence type="predicted"/>
<accession>A0A6B3RQG3</accession>
<keyword evidence="2" id="KW-1185">Reference proteome</keyword>
<dbReference type="Proteomes" id="UP000481421">
    <property type="component" value="Unassembled WGS sequence"/>
</dbReference>
<dbReference type="AlphaFoldDB" id="A0A6B3RQG3"/>
<evidence type="ECO:0000313" key="1">
    <source>
        <dbReference type="EMBL" id="NEX45359.1"/>
    </source>
</evidence>
<protein>
    <recommendedName>
        <fullName evidence="3">D-galactarate dehydratase</fullName>
    </recommendedName>
</protein>
<organism evidence="1 2">
    <name type="scientific">Pseudotabrizicola algicola</name>
    <dbReference type="NCBI Taxonomy" id="2709381"/>
    <lineage>
        <taxon>Bacteria</taxon>
        <taxon>Pseudomonadati</taxon>
        <taxon>Pseudomonadota</taxon>
        <taxon>Alphaproteobacteria</taxon>
        <taxon>Rhodobacterales</taxon>
        <taxon>Paracoccaceae</taxon>
        <taxon>Pseudotabrizicola</taxon>
    </lineage>
</organism>
<dbReference type="RefSeq" id="WP_164609361.1">
    <property type="nucleotide sequence ID" value="NZ_JAAIKE010000001.1"/>
</dbReference>
<gene>
    <name evidence="1" type="ORF">G3572_04030</name>
</gene>
<reference evidence="1 2" key="1">
    <citation type="submission" date="2020-02" db="EMBL/GenBank/DDBJ databases">
        <title>Rhodobacter algicola sp. nov., isolated from microalga culture.</title>
        <authorList>
            <person name="Park C.-Y."/>
        </authorList>
    </citation>
    <scope>NUCLEOTIDE SEQUENCE [LARGE SCALE GENOMIC DNA]</scope>
    <source>
        <strain evidence="1 2">ETT8</strain>
    </source>
</reference>
<dbReference type="EMBL" id="JAAIKE010000001">
    <property type="protein sequence ID" value="NEX45359.1"/>
    <property type="molecule type" value="Genomic_DNA"/>
</dbReference>
<name>A0A6B3RQG3_9RHOB</name>